<proteinExistence type="predicted"/>
<feature type="transmembrane region" description="Helical" evidence="1">
    <location>
        <begin position="109"/>
        <end position="137"/>
    </location>
</feature>
<name>A0ABU8EDL8_9ACTN</name>
<evidence type="ECO:0000313" key="3">
    <source>
        <dbReference type="Proteomes" id="UP001373496"/>
    </source>
</evidence>
<evidence type="ECO:0000313" key="2">
    <source>
        <dbReference type="EMBL" id="MEI4280964.1"/>
    </source>
</evidence>
<protein>
    <recommendedName>
        <fullName evidence="4">Oligosaccharide repeat unit polymerase</fullName>
    </recommendedName>
</protein>
<feature type="transmembrane region" description="Helical" evidence="1">
    <location>
        <begin position="79"/>
        <end position="97"/>
    </location>
</feature>
<feature type="transmembrane region" description="Helical" evidence="1">
    <location>
        <begin position="397"/>
        <end position="418"/>
    </location>
</feature>
<feature type="transmembrane region" description="Helical" evidence="1">
    <location>
        <begin position="265"/>
        <end position="282"/>
    </location>
</feature>
<feature type="transmembrane region" description="Helical" evidence="1">
    <location>
        <begin position="209"/>
        <end position="231"/>
    </location>
</feature>
<dbReference type="RefSeq" id="WP_336392913.1">
    <property type="nucleotide sequence ID" value="NZ_JBAPLV010000033.1"/>
</dbReference>
<organism evidence="2 3">
    <name type="scientific">Klenkia terrae</name>
    <dbReference type="NCBI Taxonomy" id="1052259"/>
    <lineage>
        <taxon>Bacteria</taxon>
        <taxon>Bacillati</taxon>
        <taxon>Actinomycetota</taxon>
        <taxon>Actinomycetes</taxon>
        <taxon>Geodermatophilales</taxon>
        <taxon>Geodermatophilaceae</taxon>
        <taxon>Klenkia</taxon>
    </lineage>
</organism>
<comment type="caution">
    <text evidence="2">The sequence shown here is derived from an EMBL/GenBank/DDBJ whole genome shotgun (WGS) entry which is preliminary data.</text>
</comment>
<sequence>MESPAALSPGGAVPARVVGSVPLGALAALVFGLAVPAYVLAATPGPRNPGWLGALVVLVLVGVRYSWIVGRGEQRLVEMTVWLFTYVFLGLAPLVQLREGVSPETTPEVYGAFVAESLLVVGLGSLSFAVGCGLRTLRSGGRGARLRTIGPAIAGNTQVGVPRGLRWLGLGSLLLTAYYLVQVAPALFTSVDQLGAQMAAVWPNTATQGIVQALAIMPLLVTVVSMTLLRLRRPRPVWTTGEQVVYWTAVVALVVTVNPLNSPRYVFGTVALSLAGALGLYATGRRFRAVAVGAVLGLLVVFPVADAFRDTSTPGGIEISPLSALEGGDFDAFAQIDNTLLYVDQYGTTEGRQALGVALFWVPRAVWTEKPEDTGVLLADFRDYSFDNLSAPLWAELFINGGWVAVGIGGLAFGWWARGRDDAIVTRLRRSRAPGVVDCILPFYFVFLLRGSLLQAMANLVVMLACAWFADRVTREHLAVDAPARSEPASA</sequence>
<evidence type="ECO:0000256" key="1">
    <source>
        <dbReference type="SAM" id="Phobius"/>
    </source>
</evidence>
<gene>
    <name evidence="2" type="ORF">UXQ13_20985</name>
</gene>
<feature type="transmembrane region" description="Helical" evidence="1">
    <location>
        <begin position="167"/>
        <end position="189"/>
    </location>
</feature>
<dbReference type="EMBL" id="JBAPLV010000033">
    <property type="protein sequence ID" value="MEI4280964.1"/>
    <property type="molecule type" value="Genomic_DNA"/>
</dbReference>
<reference evidence="2 3" key="1">
    <citation type="submission" date="2024-03" db="EMBL/GenBank/DDBJ databases">
        <title>Draft genome sequence of Klenkia terrae.</title>
        <authorList>
            <person name="Duangmal K."/>
            <person name="Chantavorakit T."/>
        </authorList>
    </citation>
    <scope>NUCLEOTIDE SEQUENCE [LARGE SCALE GENOMIC DNA]</scope>
    <source>
        <strain evidence="2 3">JCM 17786</strain>
    </source>
</reference>
<feature type="transmembrane region" description="Helical" evidence="1">
    <location>
        <begin position="243"/>
        <end position="259"/>
    </location>
</feature>
<evidence type="ECO:0008006" key="4">
    <source>
        <dbReference type="Google" id="ProtNLM"/>
    </source>
</evidence>
<keyword evidence="1" id="KW-1133">Transmembrane helix</keyword>
<feature type="transmembrane region" description="Helical" evidence="1">
    <location>
        <begin position="289"/>
        <end position="305"/>
    </location>
</feature>
<feature type="transmembrane region" description="Helical" evidence="1">
    <location>
        <begin position="439"/>
        <end position="470"/>
    </location>
</feature>
<accession>A0ABU8EDL8</accession>
<keyword evidence="3" id="KW-1185">Reference proteome</keyword>
<feature type="transmembrane region" description="Helical" evidence="1">
    <location>
        <begin position="21"/>
        <end position="43"/>
    </location>
</feature>
<feature type="transmembrane region" description="Helical" evidence="1">
    <location>
        <begin position="49"/>
        <end position="67"/>
    </location>
</feature>
<keyword evidence="1" id="KW-0472">Membrane</keyword>
<keyword evidence="1" id="KW-0812">Transmembrane</keyword>
<dbReference type="Proteomes" id="UP001373496">
    <property type="component" value="Unassembled WGS sequence"/>
</dbReference>